<name>A0A1I5MMU8_9PSEU</name>
<organism evidence="2 3">
    <name type="scientific">Amycolatopsis arida</name>
    <dbReference type="NCBI Taxonomy" id="587909"/>
    <lineage>
        <taxon>Bacteria</taxon>
        <taxon>Bacillati</taxon>
        <taxon>Actinomycetota</taxon>
        <taxon>Actinomycetes</taxon>
        <taxon>Pseudonocardiales</taxon>
        <taxon>Pseudonocardiaceae</taxon>
        <taxon>Amycolatopsis</taxon>
    </lineage>
</organism>
<dbReference type="RefSeq" id="WP_092528264.1">
    <property type="nucleotide sequence ID" value="NZ_FOWW01000001.1"/>
</dbReference>
<keyword evidence="3" id="KW-1185">Reference proteome</keyword>
<protein>
    <submittedName>
        <fullName evidence="2">Methyltransferase domain-containing protein</fullName>
    </submittedName>
</protein>
<accession>A0A1I5MMU8</accession>
<dbReference type="Proteomes" id="UP000198727">
    <property type="component" value="Unassembled WGS sequence"/>
</dbReference>
<dbReference type="GO" id="GO:0032259">
    <property type="term" value="P:methylation"/>
    <property type="evidence" value="ECO:0007669"/>
    <property type="project" value="UniProtKB-KW"/>
</dbReference>
<dbReference type="PANTHER" id="PTHR43861:SF1">
    <property type="entry name" value="TRANS-ACONITATE 2-METHYLTRANSFERASE"/>
    <property type="match status" value="1"/>
</dbReference>
<dbReference type="SUPFAM" id="SSF53335">
    <property type="entry name" value="S-adenosyl-L-methionine-dependent methyltransferases"/>
    <property type="match status" value="1"/>
</dbReference>
<dbReference type="Gene3D" id="3.40.50.150">
    <property type="entry name" value="Vaccinia Virus protein VP39"/>
    <property type="match status" value="1"/>
</dbReference>
<evidence type="ECO:0000313" key="3">
    <source>
        <dbReference type="Proteomes" id="UP000198727"/>
    </source>
</evidence>
<dbReference type="GO" id="GO:0008168">
    <property type="term" value="F:methyltransferase activity"/>
    <property type="evidence" value="ECO:0007669"/>
    <property type="project" value="UniProtKB-KW"/>
</dbReference>
<reference evidence="3" key="1">
    <citation type="submission" date="2016-10" db="EMBL/GenBank/DDBJ databases">
        <authorList>
            <person name="Varghese N."/>
            <person name="Submissions S."/>
        </authorList>
    </citation>
    <scope>NUCLEOTIDE SEQUENCE [LARGE SCALE GENOMIC DNA]</scope>
    <source>
        <strain evidence="3">CGMCC 4.5579</strain>
    </source>
</reference>
<dbReference type="InterPro" id="IPR013217">
    <property type="entry name" value="Methyltransf_12"/>
</dbReference>
<evidence type="ECO:0000259" key="1">
    <source>
        <dbReference type="Pfam" id="PF08242"/>
    </source>
</evidence>
<dbReference type="STRING" id="587909.SAMN05421810_101971"/>
<keyword evidence="2" id="KW-0489">Methyltransferase</keyword>
<gene>
    <name evidence="2" type="ORF">SAMN05421810_101971</name>
</gene>
<dbReference type="PANTHER" id="PTHR43861">
    <property type="entry name" value="TRANS-ACONITATE 2-METHYLTRANSFERASE-RELATED"/>
    <property type="match status" value="1"/>
</dbReference>
<proteinExistence type="predicted"/>
<keyword evidence="2" id="KW-0808">Transferase</keyword>
<dbReference type="OrthoDB" id="3382693at2"/>
<feature type="domain" description="Methyltransferase type 12" evidence="1">
    <location>
        <begin position="47"/>
        <end position="154"/>
    </location>
</feature>
<dbReference type="AlphaFoldDB" id="A0A1I5MMU8"/>
<dbReference type="CDD" id="cd02440">
    <property type="entry name" value="AdoMet_MTases"/>
    <property type="match status" value="1"/>
</dbReference>
<dbReference type="Pfam" id="PF08242">
    <property type="entry name" value="Methyltransf_12"/>
    <property type="match status" value="1"/>
</dbReference>
<dbReference type="EMBL" id="FOWW01000001">
    <property type="protein sequence ID" value="SFP10922.1"/>
    <property type="molecule type" value="Genomic_DNA"/>
</dbReference>
<sequence length="294" mass="31098">MTAHTHDDVDWASRLPALRRADVLERSALDAVADRLTTDLGAAATVIDIGSGSGGMSAALAAALRRRGGGTLVLLDAVDELLAAASATVRAELAEHDGPPVRVETVVADAGSPALADLVPPADLIWASHVVHHLPDQQTALGRLAALLRDGGRLAVAEGGLDARCLPWDLGVGEPGLEDRLTAARAAWFARLRADIPDAVRMPYGWASALHRAGLAQITSFSYLVDHPAPTTPPVRDYVLERMSWLADVGDELLAPGDRDAVRLLLDPDAPEYLGARDDLYLLSARTVHTGRRA</sequence>
<evidence type="ECO:0000313" key="2">
    <source>
        <dbReference type="EMBL" id="SFP10922.1"/>
    </source>
</evidence>
<dbReference type="InterPro" id="IPR029063">
    <property type="entry name" value="SAM-dependent_MTases_sf"/>
</dbReference>